<accession>A0A0F9K483</accession>
<sequence length="112" mass="13272">MNYELKKTLSIKIKRLDMFPNHFFGNAEINGEDYKINIQGQSMFRMNLIKLPIKFKDEKALLRLSGINGSYFEDIVNYKGKSEWIEIDSDRILYYLADHQDQIDTIDVLSRF</sequence>
<organism evidence="1">
    <name type="scientific">marine sediment metagenome</name>
    <dbReference type="NCBI Taxonomy" id="412755"/>
    <lineage>
        <taxon>unclassified sequences</taxon>
        <taxon>metagenomes</taxon>
        <taxon>ecological metagenomes</taxon>
    </lineage>
</organism>
<dbReference type="EMBL" id="LAZR01016078">
    <property type="protein sequence ID" value="KKM06073.1"/>
    <property type="molecule type" value="Genomic_DNA"/>
</dbReference>
<proteinExistence type="predicted"/>
<comment type="caution">
    <text evidence="1">The sequence shown here is derived from an EMBL/GenBank/DDBJ whole genome shotgun (WGS) entry which is preliminary data.</text>
</comment>
<reference evidence="1" key="1">
    <citation type="journal article" date="2015" name="Nature">
        <title>Complex archaea that bridge the gap between prokaryotes and eukaryotes.</title>
        <authorList>
            <person name="Spang A."/>
            <person name="Saw J.H."/>
            <person name="Jorgensen S.L."/>
            <person name="Zaremba-Niedzwiedzka K."/>
            <person name="Martijn J."/>
            <person name="Lind A.E."/>
            <person name="van Eijk R."/>
            <person name="Schleper C."/>
            <person name="Guy L."/>
            <person name="Ettema T.J."/>
        </authorList>
    </citation>
    <scope>NUCLEOTIDE SEQUENCE</scope>
</reference>
<name>A0A0F9K483_9ZZZZ</name>
<protein>
    <submittedName>
        <fullName evidence="1">Uncharacterized protein</fullName>
    </submittedName>
</protein>
<evidence type="ECO:0000313" key="1">
    <source>
        <dbReference type="EMBL" id="KKM06073.1"/>
    </source>
</evidence>
<gene>
    <name evidence="1" type="ORF">LCGC14_1747700</name>
</gene>
<dbReference type="AlphaFoldDB" id="A0A0F9K483"/>